<dbReference type="KEGG" id="gmw:113520301"/>
<dbReference type="GeneID" id="113520301"/>
<accession>A0A6J1X5E0</accession>
<dbReference type="AlphaFoldDB" id="A0A6J1X5E0"/>
<reference evidence="4" key="1">
    <citation type="submission" date="2025-08" db="UniProtKB">
        <authorList>
            <consortium name="RefSeq"/>
        </authorList>
    </citation>
    <scope>IDENTIFICATION</scope>
    <source>
        <tissue evidence="4">Whole larvae</tissue>
    </source>
</reference>
<feature type="chain" id="PRO_5046332053" evidence="2">
    <location>
        <begin position="24"/>
        <end position="385"/>
    </location>
</feature>
<evidence type="ECO:0000313" key="3">
    <source>
        <dbReference type="Proteomes" id="UP001652740"/>
    </source>
</evidence>
<evidence type="ECO:0000313" key="4">
    <source>
        <dbReference type="RefSeq" id="XP_026761393.2"/>
    </source>
</evidence>
<name>A0A6J1X5E0_GALME</name>
<feature type="signal peptide" evidence="2">
    <location>
        <begin position="1"/>
        <end position="23"/>
    </location>
</feature>
<dbReference type="InParanoid" id="A0A6J1X5E0"/>
<sequence length="385" mass="44540">MQLCVALCCVLVTITVTTTRVRGESQNQGLIDRKSDKRISKREATLLIDDFHVQPIYTHKPKVIYRRVSRIVPPKPSTKYRPPRPKYGPYKGRKPGKKYRKQVPAKFGPSSYKPRSPKPRYTSKRPSTKPKYSVPKKVQHYTPYPPEPTGFGEPPSDFANDYPPQKQSYGEPPVDSYGAPLKTKIIEPYPTQQIYSENPTHASQFEKQNFAPDYLSWQSFQRDKNIDNQYAYSQKRPTYIRPEVLERPNVDDNEDPELITYSDIYAYNNKYKDPYYLHNKKKKPQFLADSGKVPKNRWKTRKLKPDEDEEILVGGQYAEPPARYVPKFQPSAPMYNDEDDFAPQPGFRESDIASSATISPYVNYKNSNMAFSPQNLNDAFSIVEK</sequence>
<protein>
    <submittedName>
        <fullName evidence="4">Uncharacterized protein LOC113520301</fullName>
    </submittedName>
</protein>
<evidence type="ECO:0000256" key="1">
    <source>
        <dbReference type="SAM" id="MobiDB-lite"/>
    </source>
</evidence>
<evidence type="ECO:0000256" key="2">
    <source>
        <dbReference type="SAM" id="SignalP"/>
    </source>
</evidence>
<gene>
    <name evidence="4" type="primary">LOC113520301</name>
</gene>
<organism evidence="3 4">
    <name type="scientific">Galleria mellonella</name>
    <name type="common">Greater wax moth</name>
    <dbReference type="NCBI Taxonomy" id="7137"/>
    <lineage>
        <taxon>Eukaryota</taxon>
        <taxon>Metazoa</taxon>
        <taxon>Ecdysozoa</taxon>
        <taxon>Arthropoda</taxon>
        <taxon>Hexapoda</taxon>
        <taxon>Insecta</taxon>
        <taxon>Pterygota</taxon>
        <taxon>Neoptera</taxon>
        <taxon>Endopterygota</taxon>
        <taxon>Lepidoptera</taxon>
        <taxon>Glossata</taxon>
        <taxon>Ditrysia</taxon>
        <taxon>Pyraloidea</taxon>
        <taxon>Pyralidae</taxon>
        <taxon>Galleriinae</taxon>
        <taxon>Galleria</taxon>
    </lineage>
</organism>
<feature type="compositionally biased region" description="Basic residues" evidence="1">
    <location>
        <begin position="115"/>
        <end position="128"/>
    </location>
</feature>
<feature type="compositionally biased region" description="Basic residues" evidence="1">
    <location>
        <begin position="91"/>
        <end position="103"/>
    </location>
</feature>
<proteinExistence type="predicted"/>
<feature type="region of interest" description="Disordered" evidence="1">
    <location>
        <begin position="69"/>
        <end position="179"/>
    </location>
</feature>
<dbReference type="RefSeq" id="XP_026761393.2">
    <property type="nucleotide sequence ID" value="XM_026905592.3"/>
</dbReference>
<dbReference type="Proteomes" id="UP001652740">
    <property type="component" value="Unplaced"/>
</dbReference>
<keyword evidence="2" id="KW-0732">Signal</keyword>
<keyword evidence="3" id="KW-1185">Reference proteome</keyword>
<feature type="region of interest" description="Disordered" evidence="1">
    <location>
        <begin position="328"/>
        <end position="348"/>
    </location>
</feature>